<dbReference type="InterPro" id="IPR001119">
    <property type="entry name" value="SLH_dom"/>
</dbReference>
<evidence type="ECO:0000313" key="3">
    <source>
        <dbReference type="Proteomes" id="UP000282311"/>
    </source>
</evidence>
<dbReference type="Proteomes" id="UP000282311">
    <property type="component" value="Unassembled WGS sequence"/>
</dbReference>
<feature type="domain" description="SLH" evidence="1">
    <location>
        <begin position="160"/>
        <end position="223"/>
    </location>
</feature>
<comment type="caution">
    <text evidence="2">The sequence shown here is derived from an EMBL/GenBank/DDBJ whole genome shotgun (WGS) entry which is preliminary data.</text>
</comment>
<dbReference type="PROSITE" id="PS51272">
    <property type="entry name" value="SLH"/>
    <property type="match status" value="3"/>
</dbReference>
<dbReference type="PANTHER" id="PTHR43308">
    <property type="entry name" value="OUTER MEMBRANE PROTEIN ALPHA-RELATED"/>
    <property type="match status" value="1"/>
</dbReference>
<dbReference type="Pfam" id="PF09136">
    <property type="entry name" value="Glucodextran_B"/>
    <property type="match status" value="5"/>
</dbReference>
<dbReference type="OrthoDB" id="5845122at2"/>
<protein>
    <submittedName>
        <fullName evidence="2">S-layer homology domain-containing protein</fullName>
    </submittedName>
</protein>
<evidence type="ECO:0000259" key="1">
    <source>
        <dbReference type="PROSITE" id="PS51272"/>
    </source>
</evidence>
<accession>A0A3B0AYW9</accession>
<sequence length="726" mass="79010">MLSMIQLPSLAFADTNVLQNQAVNGGTINQNIVFIDLKQDHWASEAIQDMARKGILSGYEDSSFQPDKSITREEFAKLIALTFSLSLQSPADPTYSDVDKSSWSYSYIESTKEFLTGYYPPRGRAFFSPETKATREDVAVALVKVMGLGSNDLVNPNILSYTFRDVSDISIGLRDYVAIATEKKLIDGYSDRTFRPNKEITRAEVATLLYKVIKSSAHDQMDGPALEVTVPDTTSDGTVYVSGKTSRDAKVTINGKPAALTDGSFKEGVLFEQEGEHTVTVAAKLPSGKTNSVEKKVTFKVGAPSLTINDVPATVSAAELKLSGSVKDASDSKPVVYLNDEVLYVSWDGTFSKTVTLEEGENTLTFKAKNDKNKESLVTKKVSFTANGPALVVNSIPESTQLNTVTVSGKVTDKNDPNPVVYINDQAVYMSYDNSFSKELTLDEGNNTITFKAQNKNGKITTVTKSITFNNNGPALVVNSVPESTQLNTVTVSGKVTDKNDPNPAVYINDQAVYLSYDKSFSKEITLTEGENTIIFKAQNKDGKITTVTRSITFTAGGPTLVINYVPESTQLNRVTVSGKVTDKNDPNPAVYINDQAVYAPYNSTFSKEITLTEGDNIITFRAENKNGKMTTVTRSIRYEVSAPVITLGYLPETTSLASITVTGTVTDKNDPNPFVYLNDRLLYANYGGTFSSSVSLQKGANPIKIVVTNKSGLTSTVTRTVYRND</sequence>
<organism evidence="2 3">
    <name type="scientific">Paenibacillus ginsengarvi</name>
    <dbReference type="NCBI Taxonomy" id="400777"/>
    <lineage>
        <taxon>Bacteria</taxon>
        <taxon>Bacillati</taxon>
        <taxon>Bacillota</taxon>
        <taxon>Bacilli</taxon>
        <taxon>Bacillales</taxon>
        <taxon>Paenibacillaceae</taxon>
        <taxon>Paenibacillus</taxon>
    </lineage>
</organism>
<reference evidence="2 3" key="1">
    <citation type="journal article" date="2007" name="Int. J. Syst. Evol. Microbiol.">
        <title>Paenibacillus ginsengarvi sp. nov., isolated from soil from ginseng cultivation.</title>
        <authorList>
            <person name="Yoon M.H."/>
            <person name="Ten L.N."/>
            <person name="Im W.T."/>
        </authorList>
    </citation>
    <scope>NUCLEOTIDE SEQUENCE [LARGE SCALE GENOMIC DNA]</scope>
    <source>
        <strain evidence="2 3">KCTC 13059</strain>
    </source>
</reference>
<proteinExistence type="predicted"/>
<dbReference type="InterPro" id="IPR013783">
    <property type="entry name" value="Ig-like_fold"/>
</dbReference>
<keyword evidence="3" id="KW-1185">Reference proteome</keyword>
<evidence type="ECO:0000313" key="2">
    <source>
        <dbReference type="EMBL" id="RKN65785.1"/>
    </source>
</evidence>
<gene>
    <name evidence="2" type="ORF">D7M11_32130</name>
</gene>
<dbReference type="InterPro" id="IPR051465">
    <property type="entry name" value="Cell_Envelope_Struct_Comp"/>
</dbReference>
<dbReference type="AlphaFoldDB" id="A0A3B0AYW9"/>
<feature type="domain" description="SLH" evidence="1">
    <location>
        <begin position="94"/>
        <end position="156"/>
    </location>
</feature>
<name>A0A3B0AYW9_9BACL</name>
<dbReference type="EMBL" id="RBAH01000036">
    <property type="protein sequence ID" value="RKN65785.1"/>
    <property type="molecule type" value="Genomic_DNA"/>
</dbReference>
<dbReference type="PANTHER" id="PTHR43308:SF5">
    <property type="entry name" value="S-LAYER PROTEIN _ PEPTIDOGLYCAN ENDO-BETA-N-ACETYLGLUCOSAMINIDASE"/>
    <property type="match status" value="1"/>
</dbReference>
<dbReference type="Pfam" id="PF00395">
    <property type="entry name" value="SLH"/>
    <property type="match status" value="2"/>
</dbReference>
<feature type="domain" description="SLH" evidence="1">
    <location>
        <begin position="30"/>
        <end position="93"/>
    </location>
</feature>
<dbReference type="Gene3D" id="2.60.40.10">
    <property type="entry name" value="Immunoglobulins"/>
    <property type="match status" value="6"/>
</dbReference>